<dbReference type="EMBL" id="CAJVPJ010001393">
    <property type="protein sequence ID" value="CAG8589397.1"/>
    <property type="molecule type" value="Genomic_DNA"/>
</dbReference>
<dbReference type="SUPFAM" id="SSF56112">
    <property type="entry name" value="Protein kinase-like (PK-like)"/>
    <property type="match status" value="1"/>
</dbReference>
<dbReference type="InterPro" id="IPR000719">
    <property type="entry name" value="Prot_kinase_dom"/>
</dbReference>
<keyword evidence="4" id="KW-1185">Reference proteome</keyword>
<evidence type="ECO:0000259" key="2">
    <source>
        <dbReference type="PROSITE" id="PS50011"/>
    </source>
</evidence>
<dbReference type="GO" id="GO:0005737">
    <property type="term" value="C:cytoplasm"/>
    <property type="evidence" value="ECO:0007669"/>
    <property type="project" value="TreeGrafter"/>
</dbReference>
<reference evidence="3" key="1">
    <citation type="submission" date="2021-06" db="EMBL/GenBank/DDBJ databases">
        <authorList>
            <person name="Kallberg Y."/>
            <person name="Tangrot J."/>
            <person name="Rosling A."/>
        </authorList>
    </citation>
    <scope>NUCLEOTIDE SEQUENCE</scope>
    <source>
        <strain evidence="3">IA702</strain>
    </source>
</reference>
<evidence type="ECO:0000256" key="1">
    <source>
        <dbReference type="SAM" id="MobiDB-lite"/>
    </source>
</evidence>
<dbReference type="InterPro" id="IPR050167">
    <property type="entry name" value="Ser_Thr_protein_kinase"/>
</dbReference>
<dbReference type="GO" id="GO:0004672">
    <property type="term" value="F:protein kinase activity"/>
    <property type="evidence" value="ECO:0007669"/>
    <property type="project" value="InterPro"/>
</dbReference>
<organism evidence="3 4">
    <name type="scientific">Paraglomus occultum</name>
    <dbReference type="NCBI Taxonomy" id="144539"/>
    <lineage>
        <taxon>Eukaryota</taxon>
        <taxon>Fungi</taxon>
        <taxon>Fungi incertae sedis</taxon>
        <taxon>Mucoromycota</taxon>
        <taxon>Glomeromycotina</taxon>
        <taxon>Glomeromycetes</taxon>
        <taxon>Paraglomerales</taxon>
        <taxon>Paraglomeraceae</taxon>
        <taxon>Paraglomus</taxon>
    </lineage>
</organism>
<dbReference type="Pfam" id="PF07714">
    <property type="entry name" value="PK_Tyr_Ser-Thr"/>
    <property type="match status" value="1"/>
</dbReference>
<feature type="domain" description="Protein kinase" evidence="2">
    <location>
        <begin position="119"/>
        <end position="395"/>
    </location>
</feature>
<proteinExistence type="predicted"/>
<dbReference type="PROSITE" id="PS50011">
    <property type="entry name" value="PROTEIN_KINASE_DOM"/>
    <property type="match status" value="1"/>
</dbReference>
<dbReference type="PANTHER" id="PTHR23257:SF963">
    <property type="entry name" value="AT08303P"/>
    <property type="match status" value="1"/>
</dbReference>
<dbReference type="PANTHER" id="PTHR23257">
    <property type="entry name" value="SERINE-THREONINE PROTEIN KINASE"/>
    <property type="match status" value="1"/>
</dbReference>
<gene>
    <name evidence="3" type="ORF">POCULU_LOCUS6893</name>
</gene>
<comment type="caution">
    <text evidence="3">The sequence shown here is derived from an EMBL/GenBank/DDBJ whole genome shotgun (WGS) entry which is preliminary data.</text>
</comment>
<protein>
    <submittedName>
        <fullName evidence="3">784_t:CDS:1</fullName>
    </submittedName>
</protein>
<evidence type="ECO:0000313" key="4">
    <source>
        <dbReference type="Proteomes" id="UP000789572"/>
    </source>
</evidence>
<sequence>MEGFDFLLAESETPINSYPSTPQSLSDCETSSTSDYSEISIPISSSTEDEYERELNICRKCLQQLTGEYYCHPCYSARLKDNFANWTSCHEAIDEFIREAQLNATHRDELLEWIPHDQLDEIKYLARGGFGTVYSAIWKDGPINYWDDKQEKWLRREMYKVALKNIRSDTSDFVRELKTQYLCSTRTSTESRVIWFLGITQDPTTKSYLLVMPYAKYGDLRHFLRKNFPTCTWTQRITMLYYIAQGLNDIHSAGLIHRDFHTGNILQLSNSYSYIGDLGLSIRVDGVQEKQQVFGVIPYIAPEVFRGQGYSKASDVYSFSMVMWEIATGRPPFARVAHDEYLVFAICDGKRPEKLWKWRTAIDKNLPPIATEIRNSEEYRLSNFGKMQNNGQPLHSEAIYRSRRLVLSDSDDGETRACMKVAIEHHEDESDQSTPRLPVDHLDSCVIGWDEKITPTNDRYRDSPVPELSPTSTLCYSTTSLHTGVSPLLASVDLNSEDPNKKVQNEIAMHTGLTSRISGLKFIHEKRRSEVLNFEGKYFMRMLYCPLALKTMNDNLSN</sequence>
<dbReference type="GO" id="GO:0007165">
    <property type="term" value="P:signal transduction"/>
    <property type="evidence" value="ECO:0007669"/>
    <property type="project" value="TreeGrafter"/>
</dbReference>
<dbReference type="InterPro" id="IPR001245">
    <property type="entry name" value="Ser-Thr/Tyr_kinase_cat_dom"/>
</dbReference>
<name>A0A9N9C7Q0_9GLOM</name>
<evidence type="ECO:0000313" key="3">
    <source>
        <dbReference type="EMBL" id="CAG8589397.1"/>
    </source>
</evidence>
<dbReference type="InterPro" id="IPR011009">
    <property type="entry name" value="Kinase-like_dom_sf"/>
</dbReference>
<feature type="region of interest" description="Disordered" evidence="1">
    <location>
        <begin position="14"/>
        <end position="33"/>
    </location>
</feature>
<dbReference type="Proteomes" id="UP000789572">
    <property type="component" value="Unassembled WGS sequence"/>
</dbReference>
<dbReference type="OrthoDB" id="2387401at2759"/>
<dbReference type="GO" id="GO:0005524">
    <property type="term" value="F:ATP binding"/>
    <property type="evidence" value="ECO:0007669"/>
    <property type="project" value="InterPro"/>
</dbReference>
<accession>A0A9N9C7Q0</accession>
<dbReference type="Gene3D" id="1.10.510.10">
    <property type="entry name" value="Transferase(Phosphotransferase) domain 1"/>
    <property type="match status" value="1"/>
</dbReference>
<dbReference type="AlphaFoldDB" id="A0A9N9C7Q0"/>